<dbReference type="EMBL" id="MBPK01000022">
    <property type="protein sequence ID" value="PKT81391.1"/>
    <property type="molecule type" value="Genomic_DNA"/>
</dbReference>
<evidence type="ECO:0000259" key="1">
    <source>
        <dbReference type="Pfam" id="PF07992"/>
    </source>
</evidence>
<accession>A0A2N3PJN0</accession>
<organism evidence="2 3">
    <name type="scientific">Helicobacter winghamensis</name>
    <dbReference type="NCBI Taxonomy" id="157268"/>
    <lineage>
        <taxon>Bacteria</taxon>
        <taxon>Pseudomonadati</taxon>
        <taxon>Campylobacterota</taxon>
        <taxon>Epsilonproteobacteria</taxon>
        <taxon>Campylobacterales</taxon>
        <taxon>Helicobacteraceae</taxon>
        <taxon>Helicobacter</taxon>
    </lineage>
</organism>
<dbReference type="STRING" id="556267.HWAG_01021"/>
<name>A0A2N3PJN0_9HELI</name>
<evidence type="ECO:0000313" key="2">
    <source>
        <dbReference type="EMBL" id="PKT81391.1"/>
    </source>
</evidence>
<dbReference type="AlphaFoldDB" id="A0A2N3PJN0"/>
<dbReference type="RefSeq" id="WP_006802717.1">
    <property type="nucleotide sequence ID" value="NZ_CABKOI010000020.1"/>
</dbReference>
<dbReference type="Proteomes" id="UP000233350">
    <property type="component" value="Unassembled WGS sequence"/>
</dbReference>
<dbReference type="GO" id="GO:0016491">
    <property type="term" value="F:oxidoreductase activity"/>
    <property type="evidence" value="ECO:0007669"/>
    <property type="project" value="InterPro"/>
</dbReference>
<proteinExistence type="predicted"/>
<gene>
    <name evidence="2" type="ORF">BCM31_06900</name>
</gene>
<reference evidence="2 3" key="1">
    <citation type="submission" date="2016-07" db="EMBL/GenBank/DDBJ databases">
        <title>Detection of Helicobacter winghamensis from caecal content of red fox (Vulpes vulpes).</title>
        <authorList>
            <person name="Zanoni R.G."/>
            <person name="Florio D."/>
            <person name="Caffara M."/>
            <person name="Renzi M."/>
            <person name="Parisi A."/>
            <person name="Pasquali F."/>
            <person name="Manfreda G."/>
        </authorList>
    </citation>
    <scope>NUCLEOTIDE SEQUENCE [LARGE SCALE GENOMIC DNA]</scope>
    <source>
        <strain evidence="2 3">295_13</strain>
    </source>
</reference>
<sequence length="201" mass="20816">MKKRVVIIGGSIGGLSAALVLASAIKGELDFELSIIEKGGKEADLYKADVYNVPMFRAGINGEEIIASTKEQLNKLAKVEFIEAEATEVCGEKGDFEVSGAGFVKKADYVIVATGASACNIKGLESFVKPHTLMPKPGKVCLEVSGRNVVKDGIYAAGIVSGVTTMVACAMGSATETACAILSDIAGGIAVIHDFKGSRKA</sequence>
<dbReference type="InterPro" id="IPR036188">
    <property type="entry name" value="FAD/NAD-bd_sf"/>
</dbReference>
<dbReference type="PRINTS" id="PR00368">
    <property type="entry name" value="FADPNR"/>
</dbReference>
<dbReference type="Pfam" id="PF07992">
    <property type="entry name" value="Pyr_redox_2"/>
    <property type="match status" value="1"/>
</dbReference>
<feature type="domain" description="FAD/NAD(P)-binding" evidence="1">
    <location>
        <begin position="4"/>
        <end position="124"/>
    </location>
</feature>
<evidence type="ECO:0000313" key="3">
    <source>
        <dbReference type="Proteomes" id="UP000233350"/>
    </source>
</evidence>
<keyword evidence="3" id="KW-1185">Reference proteome</keyword>
<protein>
    <recommendedName>
        <fullName evidence="1">FAD/NAD(P)-binding domain-containing protein</fullName>
    </recommendedName>
</protein>
<dbReference type="Gene3D" id="3.50.50.60">
    <property type="entry name" value="FAD/NAD(P)-binding domain"/>
    <property type="match status" value="1"/>
</dbReference>
<dbReference type="InterPro" id="IPR023753">
    <property type="entry name" value="FAD/NAD-binding_dom"/>
</dbReference>
<dbReference type="GeneID" id="97290273"/>
<dbReference type="PRINTS" id="PR00469">
    <property type="entry name" value="PNDRDTASEII"/>
</dbReference>
<dbReference type="OrthoDB" id="5321870at2"/>
<comment type="caution">
    <text evidence="2">The sequence shown here is derived from an EMBL/GenBank/DDBJ whole genome shotgun (WGS) entry which is preliminary data.</text>
</comment>
<dbReference type="SUPFAM" id="SSF51905">
    <property type="entry name" value="FAD/NAD(P)-binding domain"/>
    <property type="match status" value="1"/>
</dbReference>